<proteinExistence type="predicted"/>
<gene>
    <name evidence="2" type="ORF">E6O75_ATG00769</name>
</gene>
<keyword evidence="3" id="KW-1185">Reference proteome</keyword>
<dbReference type="EMBL" id="SNSC02000001">
    <property type="protein sequence ID" value="TID28002.1"/>
    <property type="molecule type" value="Genomic_DNA"/>
</dbReference>
<dbReference type="AlphaFoldDB" id="A0A4Z1PXU2"/>
<feature type="region of interest" description="Disordered" evidence="1">
    <location>
        <begin position="24"/>
        <end position="73"/>
    </location>
</feature>
<evidence type="ECO:0000313" key="3">
    <source>
        <dbReference type="Proteomes" id="UP000298493"/>
    </source>
</evidence>
<evidence type="ECO:0000256" key="1">
    <source>
        <dbReference type="SAM" id="MobiDB-lite"/>
    </source>
</evidence>
<accession>A0A4Z1PXU2</accession>
<evidence type="ECO:0000313" key="2">
    <source>
        <dbReference type="EMBL" id="TID28002.1"/>
    </source>
</evidence>
<protein>
    <submittedName>
        <fullName evidence="2">Uncharacterized protein</fullName>
    </submittedName>
</protein>
<comment type="caution">
    <text evidence="2">The sequence shown here is derived from an EMBL/GenBank/DDBJ whole genome shotgun (WGS) entry which is preliminary data.</text>
</comment>
<sequence>MSPGGGYAHESTRLAKPTTLLTKISSQRPSGAISVPSPKANAPAATVTTPVSATDSATTRQGSISSAAPQPIVDAEESLLDPPERDETGTMATNLDDFTATTTSIQSLVITPVPDSFPADELAKCSPQILTGTIAITPGFIHRDLVGS</sequence>
<organism evidence="2 3">
    <name type="scientific">Venturia nashicola</name>
    <dbReference type="NCBI Taxonomy" id="86259"/>
    <lineage>
        <taxon>Eukaryota</taxon>
        <taxon>Fungi</taxon>
        <taxon>Dikarya</taxon>
        <taxon>Ascomycota</taxon>
        <taxon>Pezizomycotina</taxon>
        <taxon>Dothideomycetes</taxon>
        <taxon>Pleosporomycetidae</taxon>
        <taxon>Venturiales</taxon>
        <taxon>Venturiaceae</taxon>
        <taxon>Venturia</taxon>
    </lineage>
</organism>
<dbReference type="Proteomes" id="UP000298493">
    <property type="component" value="Unassembled WGS sequence"/>
</dbReference>
<reference evidence="2 3" key="1">
    <citation type="submission" date="2019-04" db="EMBL/GenBank/DDBJ databases">
        <title>High contiguity whole genome sequence and gene annotation resource for two Venturia nashicola isolates.</title>
        <authorList>
            <person name="Prokchorchik M."/>
            <person name="Won K."/>
            <person name="Lee Y."/>
            <person name="Choi E.D."/>
            <person name="Segonzac C."/>
            <person name="Sohn K.H."/>
        </authorList>
    </citation>
    <scope>NUCLEOTIDE SEQUENCE [LARGE SCALE GENOMIC DNA]</scope>
    <source>
        <strain evidence="2 3">PRI2</strain>
    </source>
</reference>
<name>A0A4Z1PXU2_9PEZI</name>
<feature type="compositionally biased region" description="Low complexity" evidence="1">
    <location>
        <begin position="40"/>
        <end position="59"/>
    </location>
</feature>